<dbReference type="VEuPathDB" id="FungiDB:SPPG_06004"/>
<evidence type="ECO:0000313" key="2">
    <source>
        <dbReference type="EMBL" id="KNC99053.1"/>
    </source>
</evidence>
<dbReference type="OMA" id="GFQTGNY"/>
<sequence>MISIHDVDESPIKEKWRNTQGIQFQTTDQLADPHMAPMPDSGEPDRSKMISPAPVNNGTTVEGQSGSAVQHPSYHDIICSHLYHNGYLQGLYADLIIRLQNVHPAVNGVSGGSPLDGILFKLHRIIAIRSPYLSSLLQDMEANGEYQPIVSLTLPTHDPNLTADGLSIAFGHLYASYPHSLLASTDGAPGQRSALLRSVLCAANLLQLGDLANIAADQIKADITRGTVMDYCHFISQPEYGGSYGNFAQEIREAVLNYLYKGVVRDVAEQFGPIWGNREGEAYRELVRTFAELPFEWLKKVVESKSFEVPGDMERFAFAKEIISLRQRNKAPSSTLLAGEENVLLAFGSKERTGVTIVRKAVRGGVNAPHHVNGVAGGVQGSRGVAFGGTERRVWKAGH</sequence>
<dbReference type="OrthoDB" id="6359943at2759"/>
<evidence type="ECO:0008006" key="4">
    <source>
        <dbReference type="Google" id="ProtNLM"/>
    </source>
</evidence>
<dbReference type="RefSeq" id="XP_016607093.1">
    <property type="nucleotide sequence ID" value="XM_016754208.1"/>
</dbReference>
<keyword evidence="3" id="KW-1185">Reference proteome</keyword>
<reference evidence="2 3" key="1">
    <citation type="submission" date="2009-08" db="EMBL/GenBank/DDBJ databases">
        <title>The Genome Sequence of Spizellomyces punctatus strain DAOM BR117.</title>
        <authorList>
            <consortium name="The Broad Institute Genome Sequencing Platform"/>
            <person name="Russ C."/>
            <person name="Cuomo C."/>
            <person name="Shea T."/>
            <person name="Young S.K."/>
            <person name="Zeng Q."/>
            <person name="Koehrsen M."/>
            <person name="Haas B."/>
            <person name="Borodovsky M."/>
            <person name="Guigo R."/>
            <person name="Alvarado L."/>
            <person name="Berlin A."/>
            <person name="Bochicchio J."/>
            <person name="Borenstein D."/>
            <person name="Chapman S."/>
            <person name="Chen Z."/>
            <person name="Engels R."/>
            <person name="Freedman E."/>
            <person name="Gellesch M."/>
            <person name="Goldberg J."/>
            <person name="Griggs A."/>
            <person name="Gujja S."/>
            <person name="Heiman D."/>
            <person name="Hepburn T."/>
            <person name="Howarth C."/>
            <person name="Jen D."/>
            <person name="Larson L."/>
            <person name="Lewis B."/>
            <person name="Mehta T."/>
            <person name="Park D."/>
            <person name="Pearson M."/>
            <person name="Roberts A."/>
            <person name="Saif S."/>
            <person name="Shenoy N."/>
            <person name="Sisk P."/>
            <person name="Stolte C."/>
            <person name="Sykes S."/>
            <person name="Thomson T."/>
            <person name="Walk T."/>
            <person name="White J."/>
            <person name="Yandava C."/>
            <person name="Burger G."/>
            <person name="Gray M.W."/>
            <person name="Holland P.W.H."/>
            <person name="King N."/>
            <person name="Lang F.B.F."/>
            <person name="Roger A.J."/>
            <person name="Ruiz-Trillo I."/>
            <person name="Lander E."/>
            <person name="Nusbaum C."/>
        </authorList>
    </citation>
    <scope>NUCLEOTIDE SEQUENCE [LARGE SCALE GENOMIC DNA]</scope>
    <source>
        <strain evidence="2 3">DAOM BR117</strain>
    </source>
</reference>
<dbReference type="PANTHER" id="PTHR47369">
    <property type="entry name" value="BTB/POZ DOMAIN-CONTAINING PROTEIN"/>
    <property type="match status" value="1"/>
</dbReference>
<accession>A0A0L0HE68</accession>
<protein>
    <recommendedName>
        <fullName evidence="4">BTB domain-containing protein</fullName>
    </recommendedName>
</protein>
<dbReference type="EMBL" id="KQ257459">
    <property type="protein sequence ID" value="KNC99053.1"/>
    <property type="molecule type" value="Genomic_DNA"/>
</dbReference>
<evidence type="ECO:0000256" key="1">
    <source>
        <dbReference type="SAM" id="MobiDB-lite"/>
    </source>
</evidence>
<evidence type="ECO:0000313" key="3">
    <source>
        <dbReference type="Proteomes" id="UP000053201"/>
    </source>
</evidence>
<dbReference type="FunCoup" id="A0A0L0HE68">
    <property type="interactions" value="2"/>
</dbReference>
<dbReference type="GeneID" id="27689340"/>
<dbReference type="Gene3D" id="3.30.710.10">
    <property type="entry name" value="Potassium Channel Kv1.1, Chain A"/>
    <property type="match status" value="1"/>
</dbReference>
<organism evidence="2 3">
    <name type="scientific">Spizellomyces punctatus (strain DAOM BR117)</name>
    <dbReference type="NCBI Taxonomy" id="645134"/>
    <lineage>
        <taxon>Eukaryota</taxon>
        <taxon>Fungi</taxon>
        <taxon>Fungi incertae sedis</taxon>
        <taxon>Chytridiomycota</taxon>
        <taxon>Chytridiomycota incertae sedis</taxon>
        <taxon>Chytridiomycetes</taxon>
        <taxon>Spizellomycetales</taxon>
        <taxon>Spizellomycetaceae</taxon>
        <taxon>Spizellomyces</taxon>
    </lineage>
</organism>
<feature type="region of interest" description="Disordered" evidence="1">
    <location>
        <begin position="31"/>
        <end position="50"/>
    </location>
</feature>
<dbReference type="AlphaFoldDB" id="A0A0L0HE68"/>
<dbReference type="Proteomes" id="UP000053201">
    <property type="component" value="Unassembled WGS sequence"/>
</dbReference>
<proteinExistence type="predicted"/>
<dbReference type="PANTHER" id="PTHR47369:SF2">
    <property type="entry name" value="BTB_POZ DOMAIN-CONTAINING PROTEIN 2"/>
    <property type="match status" value="1"/>
</dbReference>
<dbReference type="eggNOG" id="ENOG502QUCE">
    <property type="taxonomic scope" value="Eukaryota"/>
</dbReference>
<name>A0A0L0HE68_SPIPD</name>
<dbReference type="InParanoid" id="A0A0L0HE68"/>
<dbReference type="InterPro" id="IPR011333">
    <property type="entry name" value="SKP1/BTB/POZ_sf"/>
</dbReference>
<gene>
    <name evidence="2" type="ORF">SPPG_06004</name>
</gene>